<sequence length="83" mass="8792">MHIDATDSWNRRPLLQAVAGGKIAAVGHLLAHGADADQGDAEHRTALELCRRHHRAGSLVRARLEALLAPVAGTDGSATRPDQ</sequence>
<dbReference type="SUPFAM" id="SSF48403">
    <property type="entry name" value="Ankyrin repeat"/>
    <property type="match status" value="1"/>
</dbReference>
<dbReference type="RefSeq" id="WP_248869229.1">
    <property type="nucleotide sequence ID" value="NZ_CP086322.1"/>
</dbReference>
<evidence type="ECO:0000313" key="2">
    <source>
        <dbReference type="Proteomes" id="UP000830115"/>
    </source>
</evidence>
<accession>A0ABY4MK56</accession>
<protein>
    <submittedName>
        <fullName evidence="1">Ankyrin repeat domain-containing protein</fullName>
    </submittedName>
</protein>
<proteinExistence type="predicted"/>
<dbReference type="Gene3D" id="1.25.40.20">
    <property type="entry name" value="Ankyrin repeat-containing domain"/>
    <property type="match status" value="1"/>
</dbReference>
<dbReference type="InterPro" id="IPR036770">
    <property type="entry name" value="Ankyrin_rpt-contain_sf"/>
</dbReference>
<dbReference type="EMBL" id="CP086322">
    <property type="protein sequence ID" value="UQA98179.1"/>
    <property type="molecule type" value="Genomic_DNA"/>
</dbReference>
<gene>
    <name evidence="1" type="ORF">K9S39_08975</name>
</gene>
<keyword evidence="2" id="KW-1185">Reference proteome</keyword>
<dbReference type="Proteomes" id="UP000830115">
    <property type="component" value="Chromosome"/>
</dbReference>
<organism evidence="1 2">
    <name type="scientific">Streptomyces halobius</name>
    <dbReference type="NCBI Taxonomy" id="2879846"/>
    <lineage>
        <taxon>Bacteria</taxon>
        <taxon>Bacillati</taxon>
        <taxon>Actinomycetota</taxon>
        <taxon>Actinomycetes</taxon>
        <taxon>Kitasatosporales</taxon>
        <taxon>Streptomycetaceae</taxon>
        <taxon>Streptomyces</taxon>
    </lineage>
</organism>
<evidence type="ECO:0000313" key="1">
    <source>
        <dbReference type="EMBL" id="UQA98179.1"/>
    </source>
</evidence>
<reference evidence="1" key="1">
    <citation type="submission" date="2021-10" db="EMBL/GenBank/DDBJ databases">
        <title>Streptomyces nigrumlapis sp.nov.,an antimicrobial producing actinobacterium isolated from Black Gobi rocks.</title>
        <authorList>
            <person name="Wen Y."/>
            <person name="Zhang W."/>
            <person name="Liu X.G."/>
        </authorList>
    </citation>
    <scope>NUCLEOTIDE SEQUENCE</scope>
    <source>
        <strain evidence="1">ST13-2-2</strain>
    </source>
</reference>
<name>A0ABY4MK56_9ACTN</name>